<dbReference type="Pfam" id="PF00877">
    <property type="entry name" value="NLPC_P60"/>
    <property type="match status" value="1"/>
</dbReference>
<protein>
    <submittedName>
        <fullName evidence="7">NlpC/P60 family protein</fullName>
    </submittedName>
</protein>
<organism evidence="7 8">
    <name type="scientific">Flavobacterium terrae</name>
    <dbReference type="NCBI Taxonomy" id="415425"/>
    <lineage>
        <taxon>Bacteria</taxon>
        <taxon>Pseudomonadati</taxon>
        <taxon>Bacteroidota</taxon>
        <taxon>Flavobacteriia</taxon>
        <taxon>Flavobacteriales</taxon>
        <taxon>Flavobacteriaceae</taxon>
        <taxon>Flavobacterium</taxon>
    </lineage>
</organism>
<accession>A0A1M6ES39</accession>
<dbReference type="GO" id="GO:0008234">
    <property type="term" value="F:cysteine-type peptidase activity"/>
    <property type="evidence" value="ECO:0007669"/>
    <property type="project" value="UniProtKB-KW"/>
</dbReference>
<keyword evidence="5" id="KW-0788">Thiol protease</keyword>
<evidence type="ECO:0000256" key="5">
    <source>
        <dbReference type="ARBA" id="ARBA00022807"/>
    </source>
</evidence>
<evidence type="ECO:0000256" key="2">
    <source>
        <dbReference type="ARBA" id="ARBA00022670"/>
    </source>
</evidence>
<dbReference type="PANTHER" id="PTHR47360">
    <property type="entry name" value="MUREIN DD-ENDOPEPTIDASE MEPS/MUREIN LD-CARBOXYPEPTIDASE"/>
    <property type="match status" value="1"/>
</dbReference>
<dbReference type="PANTHER" id="PTHR47360:SF1">
    <property type="entry name" value="ENDOPEPTIDASE NLPC-RELATED"/>
    <property type="match status" value="1"/>
</dbReference>
<dbReference type="InterPro" id="IPR000064">
    <property type="entry name" value="NLP_P60_dom"/>
</dbReference>
<dbReference type="PROSITE" id="PS51935">
    <property type="entry name" value="NLPC_P60"/>
    <property type="match status" value="1"/>
</dbReference>
<evidence type="ECO:0000256" key="3">
    <source>
        <dbReference type="ARBA" id="ARBA00022729"/>
    </source>
</evidence>
<dbReference type="GO" id="GO:0006508">
    <property type="term" value="P:proteolysis"/>
    <property type="evidence" value="ECO:0007669"/>
    <property type="project" value="UniProtKB-KW"/>
</dbReference>
<reference evidence="8" key="1">
    <citation type="submission" date="2016-11" db="EMBL/GenBank/DDBJ databases">
        <authorList>
            <person name="Varghese N."/>
            <person name="Submissions S."/>
        </authorList>
    </citation>
    <scope>NUCLEOTIDE SEQUENCE [LARGE SCALE GENOMIC DNA]</scope>
    <source>
        <strain evidence="8">DSM 18829</strain>
    </source>
</reference>
<dbReference type="InterPro" id="IPR038765">
    <property type="entry name" value="Papain-like_cys_pep_sf"/>
</dbReference>
<dbReference type="InterPro" id="IPR052062">
    <property type="entry name" value="Murein_DD/LD_carboxypeptidase"/>
</dbReference>
<dbReference type="OrthoDB" id="9807055at2"/>
<dbReference type="Proteomes" id="UP000184488">
    <property type="component" value="Unassembled WGS sequence"/>
</dbReference>
<dbReference type="EMBL" id="FQZI01000003">
    <property type="protein sequence ID" value="SHI88195.1"/>
    <property type="molecule type" value="Genomic_DNA"/>
</dbReference>
<dbReference type="STRING" id="415425.SAMN05444363_1923"/>
<evidence type="ECO:0000256" key="4">
    <source>
        <dbReference type="ARBA" id="ARBA00022801"/>
    </source>
</evidence>
<sequence length="213" mass="24915">MKKIFPIILILIIVVSCGAPKYIEEVPLKLKYDEAKIKKTLGIKENQNNQRLVDQYEEGLTDEQIRVKEKYAVLLSVRPDEIKRYDFYQYIDKWLGTPYGARSFSKDSLAMVPFVQALYSKAYKKSLPRTALGIFKSKDIELFLSRVDLEEGDFIFLRYNKDNPISDVAIYLKNDRILATTKSSGLRVFNFNDDYFQTRYFASGRIKEDEEKQ</sequence>
<dbReference type="PROSITE" id="PS51257">
    <property type="entry name" value="PROKAR_LIPOPROTEIN"/>
    <property type="match status" value="1"/>
</dbReference>
<dbReference type="Gene3D" id="3.90.1720.10">
    <property type="entry name" value="endopeptidase domain like (from Nostoc punctiforme)"/>
    <property type="match status" value="1"/>
</dbReference>
<feature type="domain" description="NlpC/P60" evidence="6">
    <location>
        <begin position="81"/>
        <end position="207"/>
    </location>
</feature>
<comment type="similarity">
    <text evidence="1">Belongs to the peptidase C40 family.</text>
</comment>
<gene>
    <name evidence="7" type="ORF">SAMN05444363_1923</name>
</gene>
<dbReference type="AlphaFoldDB" id="A0A1M6ES39"/>
<evidence type="ECO:0000313" key="8">
    <source>
        <dbReference type="Proteomes" id="UP000184488"/>
    </source>
</evidence>
<evidence type="ECO:0000256" key="1">
    <source>
        <dbReference type="ARBA" id="ARBA00007074"/>
    </source>
</evidence>
<proteinExistence type="inferred from homology"/>
<dbReference type="SUPFAM" id="SSF54001">
    <property type="entry name" value="Cysteine proteinases"/>
    <property type="match status" value="1"/>
</dbReference>
<evidence type="ECO:0000313" key="7">
    <source>
        <dbReference type="EMBL" id="SHI88195.1"/>
    </source>
</evidence>
<keyword evidence="3" id="KW-0732">Signal</keyword>
<dbReference type="RefSeq" id="WP_084127171.1">
    <property type="nucleotide sequence ID" value="NZ_FQZI01000003.1"/>
</dbReference>
<keyword evidence="2" id="KW-0645">Protease</keyword>
<keyword evidence="4" id="KW-0378">Hydrolase</keyword>
<keyword evidence="8" id="KW-1185">Reference proteome</keyword>
<name>A0A1M6ES39_9FLAO</name>
<evidence type="ECO:0000259" key="6">
    <source>
        <dbReference type="PROSITE" id="PS51935"/>
    </source>
</evidence>